<reference evidence="1" key="1">
    <citation type="journal article" date="2021" name="PeerJ">
        <title>Extensive microbial diversity within the chicken gut microbiome revealed by metagenomics and culture.</title>
        <authorList>
            <person name="Gilroy R."/>
            <person name="Ravi A."/>
            <person name="Getino M."/>
            <person name="Pursley I."/>
            <person name="Horton D.L."/>
            <person name="Alikhan N.F."/>
            <person name="Baker D."/>
            <person name="Gharbi K."/>
            <person name="Hall N."/>
            <person name="Watson M."/>
            <person name="Adriaenssens E.M."/>
            <person name="Foster-Nyarko E."/>
            <person name="Jarju S."/>
            <person name="Secka A."/>
            <person name="Antonio M."/>
            <person name="Oren A."/>
            <person name="Chaudhuri R.R."/>
            <person name="La Ragione R."/>
            <person name="Hildebrand F."/>
            <person name="Pallen M.J."/>
        </authorList>
    </citation>
    <scope>NUCLEOTIDE SEQUENCE</scope>
    <source>
        <strain evidence="1">ChiHecec2B26-446</strain>
    </source>
</reference>
<dbReference type="Pfam" id="PF13591">
    <property type="entry name" value="MerR_2"/>
    <property type="match status" value="1"/>
</dbReference>
<gene>
    <name evidence="1" type="ORF">H9894_03710</name>
</gene>
<reference evidence="1" key="2">
    <citation type="submission" date="2021-04" db="EMBL/GenBank/DDBJ databases">
        <authorList>
            <person name="Gilroy R."/>
        </authorList>
    </citation>
    <scope>NUCLEOTIDE SEQUENCE</scope>
    <source>
        <strain evidence="1">ChiHecec2B26-446</strain>
    </source>
</reference>
<proteinExistence type="predicted"/>
<dbReference type="EMBL" id="DXHV01000040">
    <property type="protein sequence ID" value="HIW00276.1"/>
    <property type="molecule type" value="Genomic_DNA"/>
</dbReference>
<protein>
    <submittedName>
        <fullName evidence="1">Chaperone modulator CbpM</fullName>
    </submittedName>
</protein>
<organism evidence="1 2">
    <name type="scientific">Candidatus Desulfovibrio intestinipullorum</name>
    <dbReference type="NCBI Taxonomy" id="2838536"/>
    <lineage>
        <taxon>Bacteria</taxon>
        <taxon>Pseudomonadati</taxon>
        <taxon>Thermodesulfobacteriota</taxon>
        <taxon>Desulfovibrionia</taxon>
        <taxon>Desulfovibrionales</taxon>
        <taxon>Desulfovibrionaceae</taxon>
        <taxon>Desulfovibrio</taxon>
    </lineage>
</organism>
<comment type="caution">
    <text evidence="1">The sequence shown here is derived from an EMBL/GenBank/DDBJ whole genome shotgun (WGS) entry which is preliminary data.</text>
</comment>
<accession>A0A9D1TQA4</accession>
<dbReference type="Proteomes" id="UP000886752">
    <property type="component" value="Unassembled WGS sequence"/>
</dbReference>
<dbReference type="AlphaFoldDB" id="A0A9D1TQA4"/>
<evidence type="ECO:0000313" key="1">
    <source>
        <dbReference type="EMBL" id="HIW00276.1"/>
    </source>
</evidence>
<sequence length="104" mass="12386">MTNIIIRKETDLPAQSCLMSEEEFLDRTGLPRERLVELLQLDWLHFVRTQQTLLFQEDDIARVRKLERLCCDFELPVVGGTIVVELLDRISELEREIRHLRRLI</sequence>
<evidence type="ECO:0000313" key="2">
    <source>
        <dbReference type="Proteomes" id="UP000886752"/>
    </source>
</evidence>
<name>A0A9D1TQA4_9BACT</name>
<dbReference type="Gene3D" id="1.10.1660.10">
    <property type="match status" value="1"/>
</dbReference>